<dbReference type="GO" id="GO:0005840">
    <property type="term" value="C:ribosome"/>
    <property type="evidence" value="ECO:0007669"/>
    <property type="project" value="InterPro"/>
</dbReference>
<gene>
    <name evidence="8" type="ORF">CYMTET_21671</name>
</gene>
<dbReference type="Pfam" id="PF10484">
    <property type="entry name" value="MRP-S23"/>
    <property type="match status" value="1"/>
</dbReference>
<keyword evidence="5" id="KW-0687">Ribonucleoprotein</keyword>
<comment type="caution">
    <text evidence="8">The sequence shown here is derived from an EMBL/GenBank/DDBJ whole genome shotgun (WGS) entry which is preliminary data.</text>
</comment>
<keyword evidence="4" id="KW-0496">Mitochondrion</keyword>
<evidence type="ECO:0000256" key="1">
    <source>
        <dbReference type="ARBA" id="ARBA00004173"/>
    </source>
</evidence>
<evidence type="ECO:0000256" key="5">
    <source>
        <dbReference type="ARBA" id="ARBA00023274"/>
    </source>
</evidence>
<evidence type="ECO:0000256" key="3">
    <source>
        <dbReference type="ARBA" id="ARBA00022980"/>
    </source>
</evidence>
<keyword evidence="9" id="KW-1185">Reference proteome</keyword>
<dbReference type="InterPro" id="IPR023611">
    <property type="entry name" value="mS23_dom_met"/>
</dbReference>
<evidence type="ECO:0000259" key="7">
    <source>
        <dbReference type="Pfam" id="PF10484"/>
    </source>
</evidence>
<evidence type="ECO:0000256" key="6">
    <source>
        <dbReference type="ARBA" id="ARBA00035137"/>
    </source>
</evidence>
<comment type="similarity">
    <text evidence="2">Belongs to the mitochondrion-specific ribosomal protein mS23 family.</text>
</comment>
<dbReference type="GO" id="GO:0006412">
    <property type="term" value="P:translation"/>
    <property type="evidence" value="ECO:0007669"/>
    <property type="project" value="InterPro"/>
</dbReference>
<protein>
    <recommendedName>
        <fullName evidence="6">Small ribosomal subunit protein mS23</fullName>
    </recommendedName>
</protein>
<dbReference type="AlphaFoldDB" id="A0AAE0G1Q6"/>
<dbReference type="PANTHER" id="PTHR35693">
    <property type="entry name" value="EXPRESSED PROTEIN"/>
    <property type="match status" value="1"/>
</dbReference>
<dbReference type="Proteomes" id="UP001190700">
    <property type="component" value="Unassembled WGS sequence"/>
</dbReference>
<sequence>MRRVRRLRPLLQKMTHLLKSGVVKEPAWYQAMQKVPPADLPMRASVPKQIVYEEDKLVDSFLEENPSFLKSPMTLYDPEPILPRKFAWRQLELMKEGYSRERAYDITENEMEQSLLELQNTTGGARETLKSMQDIEEAILQKQGGKSLCHRFPSASDAPLLMRH</sequence>
<name>A0AAE0G1Q6_9CHLO</name>
<evidence type="ECO:0000313" key="9">
    <source>
        <dbReference type="Proteomes" id="UP001190700"/>
    </source>
</evidence>
<evidence type="ECO:0000313" key="8">
    <source>
        <dbReference type="EMBL" id="KAK3269904.1"/>
    </source>
</evidence>
<dbReference type="EMBL" id="LGRX02010680">
    <property type="protein sequence ID" value="KAK3269904.1"/>
    <property type="molecule type" value="Genomic_DNA"/>
</dbReference>
<dbReference type="InterPro" id="IPR059242">
    <property type="entry name" value="mS23_dom"/>
</dbReference>
<comment type="subcellular location">
    <subcellularLocation>
        <location evidence="1">Mitochondrion</location>
    </subcellularLocation>
</comment>
<proteinExistence type="inferred from homology"/>
<dbReference type="CDD" id="cd23701">
    <property type="entry name" value="At1g26750"/>
    <property type="match status" value="1"/>
</dbReference>
<keyword evidence="3" id="KW-0689">Ribosomal protein</keyword>
<reference evidence="8 9" key="1">
    <citation type="journal article" date="2015" name="Genome Biol. Evol.">
        <title>Comparative Genomics of a Bacterivorous Green Alga Reveals Evolutionary Causalities and Consequences of Phago-Mixotrophic Mode of Nutrition.</title>
        <authorList>
            <person name="Burns J.A."/>
            <person name="Paasch A."/>
            <person name="Narechania A."/>
            <person name="Kim E."/>
        </authorList>
    </citation>
    <scope>NUCLEOTIDE SEQUENCE [LARGE SCALE GENOMIC DNA]</scope>
    <source>
        <strain evidence="8 9">PLY_AMNH</strain>
    </source>
</reference>
<evidence type="ECO:0000256" key="4">
    <source>
        <dbReference type="ARBA" id="ARBA00023128"/>
    </source>
</evidence>
<evidence type="ECO:0000256" key="2">
    <source>
        <dbReference type="ARBA" id="ARBA00009864"/>
    </source>
</evidence>
<dbReference type="PANTHER" id="PTHR35693:SF1">
    <property type="entry name" value="EXPRESSED PROTEIN"/>
    <property type="match status" value="1"/>
</dbReference>
<dbReference type="GO" id="GO:0003735">
    <property type="term" value="F:structural constituent of ribosome"/>
    <property type="evidence" value="ECO:0007669"/>
    <property type="project" value="InterPro"/>
</dbReference>
<feature type="domain" description="Small ribosomal subunit protein mS23 conserved" evidence="7">
    <location>
        <begin position="3"/>
        <end position="114"/>
    </location>
</feature>
<organism evidence="8 9">
    <name type="scientific">Cymbomonas tetramitiformis</name>
    <dbReference type="NCBI Taxonomy" id="36881"/>
    <lineage>
        <taxon>Eukaryota</taxon>
        <taxon>Viridiplantae</taxon>
        <taxon>Chlorophyta</taxon>
        <taxon>Pyramimonadophyceae</taxon>
        <taxon>Pyramimonadales</taxon>
        <taxon>Pyramimonadaceae</taxon>
        <taxon>Cymbomonas</taxon>
    </lineage>
</organism>
<accession>A0AAE0G1Q6</accession>